<name>A0ABZ3IF28_9FIRM</name>
<evidence type="ECO:0000256" key="12">
    <source>
        <dbReference type="ARBA" id="ARBA00048094"/>
    </source>
</evidence>
<dbReference type="Proteomes" id="UP000216752">
    <property type="component" value="Chromosome"/>
</dbReference>
<accession>A0ABZ3IF28</accession>
<keyword evidence="10 14" id="KW-0067">ATP-binding</keyword>
<proteinExistence type="inferred from homology"/>
<protein>
    <recommendedName>
        <fullName evidence="7">Cyanophycin synthetase</fullName>
        <ecNumber evidence="6">6.3.2.29</ecNumber>
        <ecNumber evidence="5">6.3.2.30</ecNumber>
    </recommendedName>
    <alternativeName>
        <fullName evidence="11">Cyanophycin synthase</fullName>
    </alternativeName>
</protein>
<dbReference type="EC" id="6.3.2.29" evidence="6"/>
<dbReference type="SUPFAM" id="SSF53244">
    <property type="entry name" value="MurD-like peptide ligases, peptide-binding domain"/>
    <property type="match status" value="1"/>
</dbReference>
<comment type="catalytic activity">
    <reaction evidence="13">
        <text>[L-4-(L-arginin-2-N-yl)aspartate](n) + L-aspartate + ATP = [L-4-(L-arginin-2-N-yl)aspartate](n)-L-aspartate + ADP + phosphate + H(+)</text>
        <dbReference type="Rhea" id="RHEA:13277"/>
        <dbReference type="Rhea" id="RHEA-COMP:13728"/>
        <dbReference type="Rhea" id="RHEA-COMP:13733"/>
        <dbReference type="ChEBI" id="CHEBI:15378"/>
        <dbReference type="ChEBI" id="CHEBI:29991"/>
        <dbReference type="ChEBI" id="CHEBI:30616"/>
        <dbReference type="ChEBI" id="CHEBI:43474"/>
        <dbReference type="ChEBI" id="CHEBI:137986"/>
        <dbReference type="ChEBI" id="CHEBI:137990"/>
        <dbReference type="ChEBI" id="CHEBI:456216"/>
        <dbReference type="EC" id="6.3.2.29"/>
    </reaction>
</comment>
<evidence type="ECO:0000256" key="14">
    <source>
        <dbReference type="PROSITE-ProRule" id="PRU00409"/>
    </source>
</evidence>
<evidence type="ECO:0000256" key="13">
    <source>
        <dbReference type="ARBA" id="ARBA00048425"/>
    </source>
</evidence>
<reference evidence="16" key="1">
    <citation type="submission" date="2024-05" db="EMBL/GenBank/DDBJ databases">
        <title>Isolation and characterization of Sporomusa carbonis sp. nov., a carboxydotrophic hydrogenogen in the genus of Sporomusa isolated from a charcoal burning pile.</title>
        <authorList>
            <person name="Boeer T."/>
            <person name="Rosenbaum F."/>
            <person name="Eysell L."/>
            <person name="Mueller V."/>
            <person name="Daniel R."/>
            <person name="Poehlein A."/>
        </authorList>
    </citation>
    <scope>NUCLEOTIDE SEQUENCE [LARGE SCALE GENOMIC DNA]</scope>
    <source>
        <strain evidence="16">DSM 10669</strain>
    </source>
</reference>
<organism evidence="16 17">
    <name type="scientific">Sporomusa silvacetica DSM 10669</name>
    <dbReference type="NCBI Taxonomy" id="1123289"/>
    <lineage>
        <taxon>Bacteria</taxon>
        <taxon>Bacillati</taxon>
        <taxon>Bacillota</taxon>
        <taxon>Negativicutes</taxon>
        <taxon>Selenomonadales</taxon>
        <taxon>Sporomusaceae</taxon>
        <taxon>Sporomusa</taxon>
    </lineage>
</organism>
<comment type="catalytic activity">
    <reaction evidence="12">
        <text>[L-4-(L-arginin-2-N-yl)aspartate](n)-L-aspartate + L-arginine + ATP = [L-4-(L-arginin-2-N-yl)aspartate](n+1) + ADP + phosphate + H(+)</text>
        <dbReference type="Rhea" id="RHEA:23888"/>
        <dbReference type="Rhea" id="RHEA-COMP:13732"/>
        <dbReference type="Rhea" id="RHEA-COMP:13733"/>
        <dbReference type="ChEBI" id="CHEBI:15378"/>
        <dbReference type="ChEBI" id="CHEBI:30616"/>
        <dbReference type="ChEBI" id="CHEBI:32682"/>
        <dbReference type="ChEBI" id="CHEBI:43474"/>
        <dbReference type="ChEBI" id="CHEBI:137986"/>
        <dbReference type="ChEBI" id="CHEBI:137990"/>
        <dbReference type="ChEBI" id="CHEBI:456216"/>
        <dbReference type="EC" id="6.3.2.30"/>
    </reaction>
</comment>
<dbReference type="RefSeq" id="WP_094605381.1">
    <property type="nucleotide sequence ID" value="NZ_CP155573.1"/>
</dbReference>
<comment type="similarity">
    <text evidence="3">In the C-terminal section; belongs to the MurCDEF family.</text>
</comment>
<dbReference type="Pfam" id="PF02875">
    <property type="entry name" value="Mur_ligase_C"/>
    <property type="match status" value="1"/>
</dbReference>
<dbReference type="InterPro" id="IPR013651">
    <property type="entry name" value="ATP-grasp_RimK-type"/>
</dbReference>
<evidence type="ECO:0000256" key="1">
    <source>
        <dbReference type="ARBA" id="ARBA00003184"/>
    </source>
</evidence>
<evidence type="ECO:0000256" key="9">
    <source>
        <dbReference type="ARBA" id="ARBA00022741"/>
    </source>
</evidence>
<keyword evidence="9 14" id="KW-0547">Nucleotide-binding</keyword>
<sequence length="888" mass="95180">MNLLSTRFIAGPNIYSYRPVIKATIDIGNYEDIDSSGMVGFVVCLLALLPGLHKHNCSRGYPGGFVERLHEGTYLAHIFEHVALELQSLSGDEYASAFGKTRGSGRRGVYQVIFGCKSGPVGLAAADGAYRLLVAVLNGQAFNVPEVVAKLKRIGEEGRLGPSTAAIYEAARRRGIPVFRPDYEANFLILGYGNKQQRVWASITGQTSSLAVDLVGDKFLTNTLLRQNAVPVPEGYIVTSLAEAVAALEMIGAPVVIKPVNGNHGNGVTLNIWNKAEVERAYQLAAEYDDRVLVEEYVAGRQYRLCVVNGKLAAGAERIPAHVVGDGIHSIAELVERVNLDPARGSGHSRPLTCLRIDTAAIMTLSRQNLSAASIPVAGQVVDIRDNANLSTGATAKDVTASIHPDIIQMVERAVRLTGLDVAGVDLVMPDICQPLTAGQGAIIEINAAPGLRMHLYPSSGMPRDLGAVIVDYLFPNGADGRIPIIAVTGTNGKTTVTRLIGHIFRQAGYKTGMTTSSGIYVDQECIVQGDTTGPASTAMILSDPAVEVAVLEVARGGIIRGGLGYDFANVGIITNITEDHIGQDGIEDLEDLAYIKSLVIERVRPDGFVLLNADDSRVAALKVRVKSEIIYFSTQPDNIIVRRHLGEGGRACFVKNDAIYLAEGKKEQVLITIVDVPLTLQGFACHNIQNTVIAVAACWSQKVSLEVIHKGVTSFNQNPGRLMLMAIGGFRICVDYAHNPAGCQALASTLRRLEPRRLIGVIAAPGDRRDDVIISLGRAAGQGFDSIYIKEDCDLRGRQPGETAALLMQGALEAGIAATQVTTILDECEAVTTALNQAAADDLIAIFYENYDVVMTTITGFEQRQTSGYLCRTDLQKLVVAGMRIKG</sequence>
<evidence type="ECO:0000256" key="5">
    <source>
        <dbReference type="ARBA" id="ARBA00012968"/>
    </source>
</evidence>
<evidence type="ECO:0000256" key="10">
    <source>
        <dbReference type="ARBA" id="ARBA00022840"/>
    </source>
</evidence>
<evidence type="ECO:0000313" key="16">
    <source>
        <dbReference type="EMBL" id="XFO64122.1"/>
    </source>
</evidence>
<dbReference type="InterPro" id="IPR011810">
    <property type="entry name" value="Cya_phycin_syn"/>
</dbReference>
<evidence type="ECO:0000256" key="11">
    <source>
        <dbReference type="ARBA" id="ARBA00031353"/>
    </source>
</evidence>
<dbReference type="SUPFAM" id="SSF56059">
    <property type="entry name" value="Glutathione synthetase ATP-binding domain-like"/>
    <property type="match status" value="1"/>
</dbReference>
<feature type="domain" description="ATP-grasp" evidence="15">
    <location>
        <begin position="222"/>
        <end position="475"/>
    </location>
</feature>
<keyword evidence="17" id="KW-1185">Reference proteome</keyword>
<keyword evidence="8 16" id="KW-0436">Ligase</keyword>
<comment type="pathway">
    <text evidence="2">Cell wall biogenesis; peptidoglycan biosynthesis.</text>
</comment>
<comment type="subunit">
    <text evidence="4">Homodimer.</text>
</comment>
<evidence type="ECO:0000259" key="15">
    <source>
        <dbReference type="PROSITE" id="PS50975"/>
    </source>
</evidence>
<dbReference type="PANTHER" id="PTHR23135">
    <property type="entry name" value="MUR LIGASE FAMILY MEMBER"/>
    <property type="match status" value="1"/>
</dbReference>
<evidence type="ECO:0000256" key="4">
    <source>
        <dbReference type="ARBA" id="ARBA00011738"/>
    </source>
</evidence>
<evidence type="ECO:0000256" key="7">
    <source>
        <dbReference type="ARBA" id="ARBA00022036"/>
    </source>
</evidence>
<evidence type="ECO:0000313" key="17">
    <source>
        <dbReference type="Proteomes" id="UP000216752"/>
    </source>
</evidence>
<dbReference type="PROSITE" id="PS50975">
    <property type="entry name" value="ATP_GRASP"/>
    <property type="match status" value="1"/>
</dbReference>
<dbReference type="EMBL" id="CP155573">
    <property type="protein sequence ID" value="XFO64122.1"/>
    <property type="molecule type" value="Genomic_DNA"/>
</dbReference>
<dbReference type="InterPro" id="IPR036615">
    <property type="entry name" value="Mur_ligase_C_dom_sf"/>
</dbReference>
<dbReference type="Pfam" id="PF08443">
    <property type="entry name" value="RimK"/>
    <property type="match status" value="1"/>
</dbReference>
<comment type="function">
    <text evidence="1">Catalyzes the ATP-dependent polymerization of arginine and aspartate to multi-L-arginyl-poly-L-aspartic acid (cyanophycin; a water-insoluble reserve polymer).</text>
</comment>
<dbReference type="Gene3D" id="3.30.470.20">
    <property type="entry name" value="ATP-grasp fold, B domain"/>
    <property type="match status" value="2"/>
</dbReference>
<evidence type="ECO:0000256" key="8">
    <source>
        <dbReference type="ARBA" id="ARBA00022598"/>
    </source>
</evidence>
<dbReference type="NCBIfam" id="NF010623">
    <property type="entry name" value="PRK14016.1"/>
    <property type="match status" value="1"/>
</dbReference>
<evidence type="ECO:0000256" key="3">
    <source>
        <dbReference type="ARBA" id="ARBA00009060"/>
    </source>
</evidence>
<dbReference type="NCBIfam" id="TIGR02068">
    <property type="entry name" value="cya_phycin_syn"/>
    <property type="match status" value="1"/>
</dbReference>
<dbReference type="GO" id="GO:0071160">
    <property type="term" value="F:cyanophycin synthetase activity (L-aspartate-adding)"/>
    <property type="evidence" value="ECO:0007669"/>
    <property type="project" value="UniProtKB-EC"/>
</dbReference>
<dbReference type="InterPro" id="IPR013221">
    <property type="entry name" value="Mur_ligase_cen"/>
</dbReference>
<dbReference type="PANTHER" id="PTHR23135:SF18">
    <property type="entry name" value="CYANOPHYCIN SYNTHETASE"/>
    <property type="match status" value="1"/>
</dbReference>
<dbReference type="Pfam" id="PF18921">
    <property type="entry name" value="Cyanophycin_syn"/>
    <property type="match status" value="1"/>
</dbReference>
<dbReference type="InterPro" id="IPR004101">
    <property type="entry name" value="Mur_ligase_C"/>
</dbReference>
<dbReference type="InterPro" id="IPR011761">
    <property type="entry name" value="ATP-grasp"/>
</dbReference>
<dbReference type="Pfam" id="PF08245">
    <property type="entry name" value="Mur_ligase_M"/>
    <property type="match status" value="1"/>
</dbReference>
<evidence type="ECO:0000256" key="6">
    <source>
        <dbReference type="ARBA" id="ARBA00013005"/>
    </source>
</evidence>
<dbReference type="SUPFAM" id="SSF53623">
    <property type="entry name" value="MurD-like peptide ligases, catalytic domain"/>
    <property type="match status" value="1"/>
</dbReference>
<evidence type="ECO:0000256" key="2">
    <source>
        <dbReference type="ARBA" id="ARBA00004752"/>
    </source>
</evidence>
<dbReference type="Gene3D" id="3.40.1190.10">
    <property type="entry name" value="Mur-like, catalytic domain"/>
    <property type="match status" value="1"/>
</dbReference>
<dbReference type="Gene3D" id="3.90.190.20">
    <property type="entry name" value="Mur ligase, C-terminal domain"/>
    <property type="match status" value="1"/>
</dbReference>
<dbReference type="InterPro" id="IPR036565">
    <property type="entry name" value="Mur-like_cat_sf"/>
</dbReference>
<dbReference type="EC" id="6.3.2.30" evidence="5"/>
<dbReference type="InterPro" id="IPR044019">
    <property type="entry name" value="Cyanophycin_syn_N"/>
</dbReference>
<gene>
    <name evidence="16" type="primary">cphA</name>
    <name evidence="16" type="ORF">SPSIL_002120</name>
</gene>